<dbReference type="InterPro" id="IPR000222">
    <property type="entry name" value="PP2C_BS"/>
</dbReference>
<evidence type="ECO:0000256" key="7">
    <source>
        <dbReference type="ARBA" id="ARBA00022723"/>
    </source>
</evidence>
<sequence length="387" mass="42499">MALVSPRLPRSLPCDGAGGGGRRRRRRARGTWCSAIAVDAPLASVSGIRWGSSKLQGARSEMEDDVVLRSDGLAGFSFAAVFDGHAGLSSVEFLREELYKECVLALQGGLLLTSKNFAAVRDAIQKAFEDVDAKLLIWLEQTGKEVESGATATVMFIRNDILIISHIGDSCVVSPVLILFRVISRTGKAEVLTNPHRPYGKNRVSLEEIKRVRAAGGWIVDGRICGDLAVSRAFGDMRFKSKKNEMLMKGVEDGRWSDKFVSRIQFKGDLVTSSPDIYQVALGSDVEFVLLASDGLWDYMKSSDVVSFVRDQLRQHGDVQLACEALARLALDRRSQDNISIVIADLGWTDWQNLPEQGPNYLYEISQALATISVVSLGIWISSFLLV</sequence>
<comment type="caution">
    <text evidence="18">The sequence shown here is derived from an EMBL/GenBank/DDBJ whole genome shotgun (WGS) entry which is preliminary data.</text>
</comment>
<dbReference type="SUPFAM" id="SSF81606">
    <property type="entry name" value="PP2C-like"/>
    <property type="match status" value="1"/>
</dbReference>
<evidence type="ECO:0000256" key="14">
    <source>
        <dbReference type="ARBA" id="ARBA00047761"/>
    </source>
</evidence>
<dbReference type="Proteomes" id="UP000317650">
    <property type="component" value="Chromosome 1"/>
</dbReference>
<dbReference type="GO" id="GO:0046872">
    <property type="term" value="F:metal ion binding"/>
    <property type="evidence" value="ECO:0007669"/>
    <property type="project" value="UniProtKB-KW"/>
</dbReference>
<dbReference type="PROSITE" id="PS01032">
    <property type="entry name" value="PPM_1"/>
    <property type="match status" value="1"/>
</dbReference>
<dbReference type="InterPro" id="IPR036457">
    <property type="entry name" value="PPM-type-like_dom_sf"/>
</dbReference>
<keyword evidence="19" id="KW-1185">Reference proteome</keyword>
<dbReference type="PANTHER" id="PTHR13832">
    <property type="entry name" value="PROTEIN PHOSPHATASE 2C"/>
    <property type="match status" value="1"/>
</dbReference>
<evidence type="ECO:0000256" key="8">
    <source>
        <dbReference type="ARBA" id="ARBA00022801"/>
    </source>
</evidence>
<dbReference type="EC" id="3.1.3.16" evidence="5"/>
<keyword evidence="13" id="KW-0464">Manganese</keyword>
<dbReference type="PANTHER" id="PTHR13832:SF589">
    <property type="entry name" value="[PYRUVATE DEHYDROGENASE [ACETYL-TRANSFERRING]]-PHOSPHATASE 2, MITOCHONDRIAL"/>
    <property type="match status" value="1"/>
</dbReference>
<evidence type="ECO:0000256" key="3">
    <source>
        <dbReference type="ARBA" id="ARBA00004167"/>
    </source>
</evidence>
<evidence type="ECO:0000256" key="9">
    <source>
        <dbReference type="ARBA" id="ARBA00022842"/>
    </source>
</evidence>
<keyword evidence="7" id="KW-0479">Metal-binding</keyword>
<comment type="cofactor">
    <cofactor evidence="2">
        <name>Mg(2+)</name>
        <dbReference type="ChEBI" id="CHEBI:18420"/>
    </cofactor>
</comment>
<evidence type="ECO:0000256" key="2">
    <source>
        <dbReference type="ARBA" id="ARBA00001946"/>
    </source>
</evidence>
<proteinExistence type="inferred from homology"/>
<evidence type="ECO:0000256" key="6">
    <source>
        <dbReference type="ARBA" id="ARBA00022692"/>
    </source>
</evidence>
<comment type="similarity">
    <text evidence="4 16">Belongs to the PP2C family.</text>
</comment>
<evidence type="ECO:0000259" key="17">
    <source>
        <dbReference type="PROSITE" id="PS51746"/>
    </source>
</evidence>
<reference evidence="18 19" key="1">
    <citation type="journal article" date="2019" name="Nat. Plants">
        <title>Genome sequencing of Musa balbisiana reveals subgenome evolution and function divergence in polyploid bananas.</title>
        <authorList>
            <person name="Yao X."/>
        </authorList>
    </citation>
    <scope>NUCLEOTIDE SEQUENCE [LARGE SCALE GENOMIC DNA]</scope>
    <source>
        <strain evidence="19">cv. DH-PKW</strain>
        <tissue evidence="18">Leaves</tissue>
    </source>
</reference>
<dbReference type="GO" id="GO:0016020">
    <property type="term" value="C:membrane"/>
    <property type="evidence" value="ECO:0007669"/>
    <property type="project" value="UniProtKB-SubCell"/>
</dbReference>
<evidence type="ECO:0000256" key="10">
    <source>
        <dbReference type="ARBA" id="ARBA00022912"/>
    </source>
</evidence>
<dbReference type="FunFam" id="3.60.40.10:FF:000049">
    <property type="entry name" value="Protein phosphatase 2C 57"/>
    <property type="match status" value="1"/>
</dbReference>
<dbReference type="InterPro" id="IPR015655">
    <property type="entry name" value="PP2C"/>
</dbReference>
<protein>
    <recommendedName>
        <fullName evidence="5">protein-serine/threonine phosphatase</fullName>
        <ecNumber evidence="5">3.1.3.16</ecNumber>
    </recommendedName>
</protein>
<organism evidence="18 19">
    <name type="scientific">Musa balbisiana</name>
    <name type="common">Banana</name>
    <dbReference type="NCBI Taxonomy" id="52838"/>
    <lineage>
        <taxon>Eukaryota</taxon>
        <taxon>Viridiplantae</taxon>
        <taxon>Streptophyta</taxon>
        <taxon>Embryophyta</taxon>
        <taxon>Tracheophyta</taxon>
        <taxon>Spermatophyta</taxon>
        <taxon>Magnoliopsida</taxon>
        <taxon>Liliopsida</taxon>
        <taxon>Zingiberales</taxon>
        <taxon>Musaceae</taxon>
        <taxon>Musa</taxon>
    </lineage>
</organism>
<dbReference type="CDD" id="cd00143">
    <property type="entry name" value="PP2Cc"/>
    <property type="match status" value="1"/>
</dbReference>
<dbReference type="InterPro" id="IPR001932">
    <property type="entry name" value="PPM-type_phosphatase-like_dom"/>
</dbReference>
<keyword evidence="11" id="KW-1133">Transmembrane helix</keyword>
<evidence type="ECO:0000256" key="15">
    <source>
        <dbReference type="ARBA" id="ARBA00048336"/>
    </source>
</evidence>
<evidence type="ECO:0000256" key="16">
    <source>
        <dbReference type="RuleBase" id="RU003465"/>
    </source>
</evidence>
<evidence type="ECO:0000256" key="5">
    <source>
        <dbReference type="ARBA" id="ARBA00013081"/>
    </source>
</evidence>
<keyword evidence="6" id="KW-0812">Transmembrane</keyword>
<accession>A0A4S8JIT9</accession>
<dbReference type="AlphaFoldDB" id="A0A4S8JIT9"/>
<dbReference type="Pfam" id="PF00481">
    <property type="entry name" value="PP2C"/>
    <property type="match status" value="1"/>
</dbReference>
<evidence type="ECO:0000256" key="4">
    <source>
        <dbReference type="ARBA" id="ARBA00006702"/>
    </source>
</evidence>
<evidence type="ECO:0000256" key="1">
    <source>
        <dbReference type="ARBA" id="ARBA00001936"/>
    </source>
</evidence>
<comment type="catalytic activity">
    <reaction evidence="15">
        <text>O-phospho-L-threonyl-[protein] + H2O = L-threonyl-[protein] + phosphate</text>
        <dbReference type="Rhea" id="RHEA:47004"/>
        <dbReference type="Rhea" id="RHEA-COMP:11060"/>
        <dbReference type="Rhea" id="RHEA-COMP:11605"/>
        <dbReference type="ChEBI" id="CHEBI:15377"/>
        <dbReference type="ChEBI" id="CHEBI:30013"/>
        <dbReference type="ChEBI" id="CHEBI:43474"/>
        <dbReference type="ChEBI" id="CHEBI:61977"/>
        <dbReference type="EC" id="3.1.3.16"/>
    </reaction>
</comment>
<comment type="subcellular location">
    <subcellularLocation>
        <location evidence="3">Membrane</location>
        <topology evidence="3">Single-pass membrane protein</topology>
    </subcellularLocation>
</comment>
<dbReference type="STRING" id="52838.A0A4S8JIT9"/>
<gene>
    <name evidence="18" type="ORF">C4D60_Mb01t00350</name>
</gene>
<evidence type="ECO:0000256" key="13">
    <source>
        <dbReference type="ARBA" id="ARBA00023211"/>
    </source>
</evidence>
<dbReference type="GO" id="GO:0004722">
    <property type="term" value="F:protein serine/threonine phosphatase activity"/>
    <property type="evidence" value="ECO:0007669"/>
    <property type="project" value="UniProtKB-EC"/>
</dbReference>
<comment type="catalytic activity">
    <reaction evidence="14">
        <text>O-phospho-L-seryl-[protein] + H2O = L-seryl-[protein] + phosphate</text>
        <dbReference type="Rhea" id="RHEA:20629"/>
        <dbReference type="Rhea" id="RHEA-COMP:9863"/>
        <dbReference type="Rhea" id="RHEA-COMP:11604"/>
        <dbReference type="ChEBI" id="CHEBI:15377"/>
        <dbReference type="ChEBI" id="CHEBI:29999"/>
        <dbReference type="ChEBI" id="CHEBI:43474"/>
        <dbReference type="ChEBI" id="CHEBI:83421"/>
        <dbReference type="EC" id="3.1.3.16"/>
    </reaction>
</comment>
<evidence type="ECO:0000313" key="18">
    <source>
        <dbReference type="EMBL" id="THU61983.1"/>
    </source>
</evidence>
<keyword evidence="12" id="KW-0472">Membrane</keyword>
<comment type="cofactor">
    <cofactor evidence="1">
        <name>Mn(2+)</name>
        <dbReference type="ChEBI" id="CHEBI:29035"/>
    </cofactor>
</comment>
<feature type="domain" description="PPM-type phosphatase" evidence="17">
    <location>
        <begin position="49"/>
        <end position="346"/>
    </location>
</feature>
<dbReference type="EMBL" id="PYDT01000004">
    <property type="protein sequence ID" value="THU61983.1"/>
    <property type="molecule type" value="Genomic_DNA"/>
</dbReference>
<keyword evidence="9" id="KW-0460">Magnesium</keyword>
<dbReference type="Gene3D" id="3.60.40.10">
    <property type="entry name" value="PPM-type phosphatase domain"/>
    <property type="match status" value="1"/>
</dbReference>
<keyword evidence="8 16" id="KW-0378">Hydrolase</keyword>
<name>A0A4S8JIT9_MUSBA</name>
<evidence type="ECO:0000313" key="19">
    <source>
        <dbReference type="Proteomes" id="UP000317650"/>
    </source>
</evidence>
<keyword evidence="10 16" id="KW-0904">Protein phosphatase</keyword>
<dbReference type="PROSITE" id="PS51746">
    <property type="entry name" value="PPM_2"/>
    <property type="match status" value="1"/>
</dbReference>
<evidence type="ECO:0000256" key="11">
    <source>
        <dbReference type="ARBA" id="ARBA00022989"/>
    </source>
</evidence>
<dbReference type="SMART" id="SM00332">
    <property type="entry name" value="PP2Cc"/>
    <property type="match status" value="1"/>
</dbReference>
<evidence type="ECO:0000256" key="12">
    <source>
        <dbReference type="ARBA" id="ARBA00023136"/>
    </source>
</evidence>